<dbReference type="PROSITE" id="PS00141">
    <property type="entry name" value="ASP_PROTEASE"/>
    <property type="match status" value="1"/>
</dbReference>
<dbReference type="GO" id="GO:0004190">
    <property type="term" value="F:aspartic-type endopeptidase activity"/>
    <property type="evidence" value="ECO:0007669"/>
    <property type="project" value="InterPro"/>
</dbReference>
<dbReference type="PATRIC" id="fig|1710894.3.peg.2893"/>
<dbReference type="Proteomes" id="UP000092382">
    <property type="component" value="Unassembled WGS sequence"/>
</dbReference>
<dbReference type="EMBL" id="LJOY01000100">
    <property type="protein sequence ID" value="OBQ18368.1"/>
    <property type="molecule type" value="Genomic_DNA"/>
</dbReference>
<gene>
    <name evidence="2" type="ORF">AN481_18390</name>
</gene>
<dbReference type="STRING" id="1803587.GCA_001593825_03759"/>
<evidence type="ECO:0000313" key="2">
    <source>
        <dbReference type="EMBL" id="OBQ18368.1"/>
    </source>
</evidence>
<dbReference type="AlphaFoldDB" id="A0A1B7VI76"/>
<feature type="non-terminal residue" evidence="2">
    <location>
        <position position="143"/>
    </location>
</feature>
<dbReference type="PROSITE" id="PS50175">
    <property type="entry name" value="ASP_PROT_RETROV"/>
    <property type="match status" value="1"/>
</dbReference>
<evidence type="ECO:0000259" key="1">
    <source>
        <dbReference type="PROSITE" id="PS50175"/>
    </source>
</evidence>
<dbReference type="InterPro" id="IPR001995">
    <property type="entry name" value="Peptidase_A2_cat"/>
</dbReference>
<feature type="domain" description="Peptidase A2" evidence="1">
    <location>
        <begin position="104"/>
        <end position="143"/>
    </location>
</feature>
<dbReference type="InterPro" id="IPR001969">
    <property type="entry name" value="Aspartic_peptidase_AS"/>
</dbReference>
<accession>A0A1B7VI76</accession>
<reference evidence="2 3" key="1">
    <citation type="submission" date="2015-09" db="EMBL/GenBank/DDBJ databases">
        <title>Whole genome shotgun sequence assembly of Aphanizomenon flos-aquae UKL13.</title>
        <authorList>
            <person name="Driscoll C."/>
        </authorList>
    </citation>
    <scope>NUCLEOTIDE SEQUENCE [LARGE SCALE GENOMIC DNA]</scope>
    <source>
        <strain evidence="2">MDT13</strain>
    </source>
</reference>
<proteinExistence type="predicted"/>
<evidence type="ECO:0000313" key="3">
    <source>
        <dbReference type="Proteomes" id="UP000092382"/>
    </source>
</evidence>
<name>A0A1B7VI76_APHFL</name>
<protein>
    <recommendedName>
        <fullName evidence="1">Peptidase A2 domain-containing protein</fullName>
    </recommendedName>
</protein>
<sequence length="143" mass="16639">MDEKKYNSAKEWRKANYQKLKQYRGEWIIYTKDGVVAHHQDYRIMTQQIDLQNLTSSDYITERIYENEFVEPVKFLPVRFTTVKKHDWQPKYEVCLTFQNSKILEMLVDSGSDISLITLYLGTDLGYALSQGEVLSNGEGVGG</sequence>
<organism evidence="2 3">
    <name type="scientific">Aphanizomenon flos-aquae LD13</name>
    <dbReference type="NCBI Taxonomy" id="1710894"/>
    <lineage>
        <taxon>Bacteria</taxon>
        <taxon>Bacillati</taxon>
        <taxon>Cyanobacteriota</taxon>
        <taxon>Cyanophyceae</taxon>
        <taxon>Nostocales</taxon>
        <taxon>Aphanizomenonaceae</taxon>
        <taxon>Aphanizomenon</taxon>
    </lineage>
</organism>
<dbReference type="GO" id="GO:0006508">
    <property type="term" value="P:proteolysis"/>
    <property type="evidence" value="ECO:0007669"/>
    <property type="project" value="InterPro"/>
</dbReference>
<comment type="caution">
    <text evidence="2">The sequence shown here is derived from an EMBL/GenBank/DDBJ whole genome shotgun (WGS) entry which is preliminary data.</text>
</comment>